<keyword evidence="1" id="KW-0677">Repeat</keyword>
<evidence type="ECO:0000256" key="2">
    <source>
        <dbReference type="ARBA" id="ARBA00023043"/>
    </source>
</evidence>
<evidence type="ECO:0008006" key="6">
    <source>
        <dbReference type="Google" id="ProtNLM"/>
    </source>
</evidence>
<dbReference type="InterPro" id="IPR036770">
    <property type="entry name" value="Ankyrin_rpt-contain_sf"/>
</dbReference>
<dbReference type="EMBL" id="JABANM010019773">
    <property type="protein sequence ID" value="KAF4723938.1"/>
    <property type="molecule type" value="Genomic_DNA"/>
</dbReference>
<gene>
    <name evidence="4" type="ORF">FOZ62_028381</name>
</gene>
<dbReference type="AlphaFoldDB" id="A0A7J6RT69"/>
<dbReference type="PANTHER" id="PTHR24198">
    <property type="entry name" value="ANKYRIN REPEAT AND PROTEIN KINASE DOMAIN-CONTAINING PROTEIN"/>
    <property type="match status" value="1"/>
</dbReference>
<feature type="repeat" description="ANK" evidence="3">
    <location>
        <begin position="178"/>
        <end position="210"/>
    </location>
</feature>
<feature type="repeat" description="ANK" evidence="3">
    <location>
        <begin position="46"/>
        <end position="68"/>
    </location>
</feature>
<keyword evidence="2 3" id="KW-0040">ANK repeat</keyword>
<dbReference type="PROSITE" id="PS50297">
    <property type="entry name" value="ANK_REP_REGION"/>
    <property type="match status" value="3"/>
</dbReference>
<dbReference type="SUPFAM" id="SSF48403">
    <property type="entry name" value="Ankyrin repeat"/>
    <property type="match status" value="1"/>
</dbReference>
<sequence length="324" mass="34394">MRANVNEVDEYGKTPLMHAASEGRLDVCKLLLAVLEIDVNARDVAEGRTAIMMAAKAGHDEVVKLMLELDGLEYTHTELLSQGVCEAVGKVLEVKASAVVHQILLDACDRQIPAVVEDIIERKAASRDQLTAALCSVCLGRKDDPTIARLLIQGGADVNGVLEATAAFTVVRYPIVESSSVPVILAAAMGHGELLRALLECGADVDRVGLTPGGVLPSGVEEISSTCTAVSMAIQLGRVECVKVLLAAGASLDIRRLRRLPGSLLIDAVKGGQVELVELLVRAGLKDIQCDMGGLKARDHAKLLGRHPMAREMLDLLSWCSGSK</sequence>
<proteinExistence type="predicted"/>
<comment type="caution">
    <text evidence="4">The sequence shown here is derived from an EMBL/GenBank/DDBJ whole genome shotgun (WGS) entry which is preliminary data.</text>
</comment>
<evidence type="ECO:0000256" key="1">
    <source>
        <dbReference type="ARBA" id="ARBA00022737"/>
    </source>
</evidence>
<dbReference type="PANTHER" id="PTHR24198:SF165">
    <property type="entry name" value="ANKYRIN REPEAT-CONTAINING PROTEIN-RELATED"/>
    <property type="match status" value="1"/>
</dbReference>
<dbReference type="Pfam" id="PF00023">
    <property type="entry name" value="Ank"/>
    <property type="match status" value="2"/>
</dbReference>
<evidence type="ECO:0000313" key="4">
    <source>
        <dbReference type="EMBL" id="KAF4723938.1"/>
    </source>
</evidence>
<dbReference type="PRINTS" id="PR01415">
    <property type="entry name" value="ANKYRIN"/>
</dbReference>
<feature type="repeat" description="ANK" evidence="3">
    <location>
        <begin position="11"/>
        <end position="32"/>
    </location>
</feature>
<dbReference type="Pfam" id="PF12796">
    <property type="entry name" value="Ank_2"/>
    <property type="match status" value="1"/>
</dbReference>
<evidence type="ECO:0000256" key="3">
    <source>
        <dbReference type="PROSITE-ProRule" id="PRU00023"/>
    </source>
</evidence>
<organism evidence="4 5">
    <name type="scientific">Perkinsus olseni</name>
    <name type="common">Perkinsus atlanticus</name>
    <dbReference type="NCBI Taxonomy" id="32597"/>
    <lineage>
        <taxon>Eukaryota</taxon>
        <taxon>Sar</taxon>
        <taxon>Alveolata</taxon>
        <taxon>Perkinsozoa</taxon>
        <taxon>Perkinsea</taxon>
        <taxon>Perkinsida</taxon>
        <taxon>Perkinsidae</taxon>
        <taxon>Perkinsus</taxon>
    </lineage>
</organism>
<dbReference type="SMART" id="SM00248">
    <property type="entry name" value="ANK"/>
    <property type="match status" value="6"/>
</dbReference>
<dbReference type="PROSITE" id="PS50088">
    <property type="entry name" value="ANK_REPEAT"/>
    <property type="match status" value="3"/>
</dbReference>
<protein>
    <recommendedName>
        <fullName evidence="6">Ankyrin Repeat Protein</fullName>
    </recommendedName>
</protein>
<reference evidence="4 5" key="1">
    <citation type="submission" date="2020-04" db="EMBL/GenBank/DDBJ databases">
        <title>Perkinsus olseni comparative genomics.</title>
        <authorList>
            <person name="Bogema D.R."/>
        </authorList>
    </citation>
    <scope>NUCLEOTIDE SEQUENCE [LARGE SCALE GENOMIC DNA]</scope>
    <source>
        <strain evidence="4">ATCC PRA-205</strain>
    </source>
</reference>
<evidence type="ECO:0000313" key="5">
    <source>
        <dbReference type="Proteomes" id="UP000574390"/>
    </source>
</evidence>
<dbReference type="InterPro" id="IPR002110">
    <property type="entry name" value="Ankyrin_rpt"/>
</dbReference>
<accession>A0A7J6RT69</accession>
<dbReference type="Proteomes" id="UP000574390">
    <property type="component" value="Unassembled WGS sequence"/>
</dbReference>
<dbReference type="Gene3D" id="1.25.40.20">
    <property type="entry name" value="Ankyrin repeat-containing domain"/>
    <property type="match status" value="2"/>
</dbReference>
<name>A0A7J6RT69_PEROL</name>